<organism evidence="2 3">
    <name type="scientific">Aquisalimonas asiatica</name>
    <dbReference type="NCBI Taxonomy" id="406100"/>
    <lineage>
        <taxon>Bacteria</taxon>
        <taxon>Pseudomonadati</taxon>
        <taxon>Pseudomonadota</taxon>
        <taxon>Gammaproteobacteria</taxon>
        <taxon>Chromatiales</taxon>
        <taxon>Ectothiorhodospiraceae</taxon>
        <taxon>Aquisalimonas</taxon>
    </lineage>
</organism>
<dbReference type="GO" id="GO:0005829">
    <property type="term" value="C:cytosol"/>
    <property type="evidence" value="ECO:0007669"/>
    <property type="project" value="TreeGrafter"/>
</dbReference>
<feature type="region of interest" description="Disordered" evidence="1">
    <location>
        <begin position="100"/>
        <end position="138"/>
    </location>
</feature>
<evidence type="ECO:0000313" key="3">
    <source>
        <dbReference type="Proteomes" id="UP000199657"/>
    </source>
</evidence>
<accession>A0A1H8S907</accession>
<dbReference type="InterPro" id="IPR036760">
    <property type="entry name" value="SspB-like_sf"/>
</dbReference>
<reference evidence="2 3" key="1">
    <citation type="submission" date="2016-10" db="EMBL/GenBank/DDBJ databases">
        <authorList>
            <person name="de Groot N.N."/>
        </authorList>
    </citation>
    <scope>NUCLEOTIDE SEQUENCE [LARGE SCALE GENOMIC DNA]</scope>
    <source>
        <strain evidence="2 3">CGMCC 1.6291</strain>
    </source>
</reference>
<dbReference type="SUPFAM" id="SSF101738">
    <property type="entry name" value="SspB-like"/>
    <property type="match status" value="1"/>
</dbReference>
<dbReference type="Pfam" id="PF04386">
    <property type="entry name" value="SspB"/>
    <property type="match status" value="1"/>
</dbReference>
<sequence>MDAPMTPSRPYLIRALYDWIIDNDLTPYLLVDATREGLRAPMEFADKGRLVLNISERAVRALELGNEQIAFSGRFGGTPLDVEVPVRAVMAIYARENGQGMLFNDTDDDPPPSGDGDGEQSTDNQAQTSRRPNLRVVK</sequence>
<proteinExistence type="predicted"/>
<protein>
    <submittedName>
        <fullName evidence="2">Stringent starvation protein B</fullName>
    </submittedName>
</protein>
<dbReference type="EMBL" id="FOEG01000002">
    <property type="protein sequence ID" value="SEO74864.1"/>
    <property type="molecule type" value="Genomic_DNA"/>
</dbReference>
<dbReference type="PIRSF" id="PIRSF005276">
    <property type="entry name" value="SspB"/>
    <property type="match status" value="1"/>
</dbReference>
<dbReference type="NCBIfam" id="NF008769">
    <property type="entry name" value="PRK11798.2-5"/>
    <property type="match status" value="1"/>
</dbReference>
<gene>
    <name evidence="2" type="ORF">SAMN04488052_102587</name>
</gene>
<name>A0A1H8S907_9GAMM</name>
<feature type="compositionally biased region" description="Acidic residues" evidence="1">
    <location>
        <begin position="105"/>
        <end position="120"/>
    </location>
</feature>
<dbReference type="GO" id="GO:0005840">
    <property type="term" value="C:ribosome"/>
    <property type="evidence" value="ECO:0007669"/>
    <property type="project" value="TreeGrafter"/>
</dbReference>
<dbReference type="STRING" id="406100.SAMN04488052_102587"/>
<dbReference type="AlphaFoldDB" id="A0A1H8S907"/>
<dbReference type="GO" id="GO:0045732">
    <property type="term" value="P:positive regulation of protein catabolic process"/>
    <property type="evidence" value="ECO:0007669"/>
    <property type="project" value="TreeGrafter"/>
</dbReference>
<dbReference type="InterPro" id="IPR007481">
    <property type="entry name" value="SspB"/>
</dbReference>
<dbReference type="PANTHER" id="PTHR37486:SF1">
    <property type="entry name" value="STRINGENT STARVATION PROTEIN B"/>
    <property type="match status" value="1"/>
</dbReference>
<evidence type="ECO:0000313" key="2">
    <source>
        <dbReference type="EMBL" id="SEO74864.1"/>
    </source>
</evidence>
<feature type="compositionally biased region" description="Polar residues" evidence="1">
    <location>
        <begin position="121"/>
        <end position="131"/>
    </location>
</feature>
<dbReference type="PANTHER" id="PTHR37486">
    <property type="entry name" value="STRINGENT STARVATION PROTEIN B"/>
    <property type="match status" value="1"/>
</dbReference>
<keyword evidence="3" id="KW-1185">Reference proteome</keyword>
<dbReference type="Proteomes" id="UP000199657">
    <property type="component" value="Unassembled WGS sequence"/>
</dbReference>
<dbReference type="Gene3D" id="2.30.30.220">
    <property type="entry name" value="SspB-like"/>
    <property type="match status" value="1"/>
</dbReference>
<evidence type="ECO:0000256" key="1">
    <source>
        <dbReference type="SAM" id="MobiDB-lite"/>
    </source>
</evidence>